<evidence type="ECO:0000313" key="5">
    <source>
        <dbReference type="Proteomes" id="UP001172457"/>
    </source>
</evidence>
<evidence type="ECO:0000313" key="4">
    <source>
        <dbReference type="EMBL" id="KAJ9557011.1"/>
    </source>
</evidence>
<dbReference type="CDD" id="cd01647">
    <property type="entry name" value="RT_LTR"/>
    <property type="match status" value="1"/>
</dbReference>
<keyword evidence="1" id="KW-0472">Membrane</keyword>
<dbReference type="Gene3D" id="3.30.70.270">
    <property type="match status" value="1"/>
</dbReference>
<organism evidence="4 5">
    <name type="scientific">Centaurea solstitialis</name>
    <name type="common">yellow star-thistle</name>
    <dbReference type="NCBI Taxonomy" id="347529"/>
    <lineage>
        <taxon>Eukaryota</taxon>
        <taxon>Viridiplantae</taxon>
        <taxon>Streptophyta</taxon>
        <taxon>Embryophyta</taxon>
        <taxon>Tracheophyta</taxon>
        <taxon>Spermatophyta</taxon>
        <taxon>Magnoliopsida</taxon>
        <taxon>eudicotyledons</taxon>
        <taxon>Gunneridae</taxon>
        <taxon>Pentapetalae</taxon>
        <taxon>asterids</taxon>
        <taxon>campanulids</taxon>
        <taxon>Asterales</taxon>
        <taxon>Asteraceae</taxon>
        <taxon>Carduoideae</taxon>
        <taxon>Cardueae</taxon>
        <taxon>Centaureinae</taxon>
        <taxon>Centaurea</taxon>
    </lineage>
</organism>
<dbReference type="EMBL" id="JARYMX010000003">
    <property type="protein sequence ID" value="KAJ9557011.1"/>
    <property type="molecule type" value="Genomic_DNA"/>
</dbReference>
<name>A0AA38TMX3_9ASTR</name>
<dbReference type="InterPro" id="IPR043502">
    <property type="entry name" value="DNA/RNA_pol_sf"/>
</dbReference>
<dbReference type="AlphaFoldDB" id="A0AA38TMX3"/>
<keyword evidence="1" id="KW-0812">Transmembrane</keyword>
<dbReference type="Pfam" id="PF00078">
    <property type="entry name" value="RVT_1"/>
    <property type="match status" value="1"/>
</dbReference>
<reference evidence="4" key="1">
    <citation type="submission" date="2023-03" db="EMBL/GenBank/DDBJ databases">
        <title>Chromosome-scale reference genome and RAD-based genetic map of yellow starthistle (Centaurea solstitialis) reveal putative structural variation and QTLs associated with invader traits.</title>
        <authorList>
            <person name="Reatini B."/>
            <person name="Cang F.A."/>
            <person name="Jiang Q."/>
            <person name="Mckibben M.T.W."/>
            <person name="Barker M.S."/>
            <person name="Rieseberg L.H."/>
            <person name="Dlugosch K.M."/>
        </authorList>
    </citation>
    <scope>NUCLEOTIDE SEQUENCE</scope>
    <source>
        <strain evidence="4">CAN-66</strain>
        <tissue evidence="4">Leaf</tissue>
    </source>
</reference>
<evidence type="ECO:0008006" key="6">
    <source>
        <dbReference type="Google" id="ProtNLM"/>
    </source>
</evidence>
<dbReference type="InterPro" id="IPR000477">
    <property type="entry name" value="RT_dom"/>
</dbReference>
<sequence>MKHDVLRINVVKSRSEGRRPDEDEDQKIPDLREMIAAKVGEVLHDVLGSFDQMKQELTKVIHSKVEAAIAGRASGLGGSQGRQKTATSYKDFSACQPLHFEGQEDPVASSCWTFEVEWPMNDLPNIPFERQVEFWIDLVPGAAPVAKAPYRLAPSKMQELSEQLEERLDKGFIRPSTSPWGAPIMFMEKKWIDADVYRLPGAQQAHKDVHKTAFRTRYGNFEFIVMPFGLTYALAAFMDLMSRVCRPMLDRSVIVFIDDILIYLGSTEEYVEHLRDVLETYARNDCVGRREDSNDRDREKRAMRSTGVDFTGGSRGHGILLWTPICWGEVGPRELGSTEIVQKTTESIQLIRERLKTTQSRQKSYVIRFRKRRKLGPRFIEPLKIVAWVGKVAYRLESPLELSLIHNTFHVSQLRRCLADESAHVLIDDIQVDERLNCAEKPITVLGRKTKTLKN</sequence>
<dbReference type="InterPro" id="IPR056924">
    <property type="entry name" value="SH3_Tf2-1"/>
</dbReference>
<proteinExistence type="predicted"/>
<dbReference type="Gene3D" id="3.10.10.10">
    <property type="entry name" value="HIV Type 1 Reverse Transcriptase, subunit A, domain 1"/>
    <property type="match status" value="2"/>
</dbReference>
<dbReference type="SUPFAM" id="SSF56672">
    <property type="entry name" value="DNA/RNA polymerases"/>
    <property type="match status" value="1"/>
</dbReference>
<feature type="transmembrane region" description="Helical" evidence="1">
    <location>
        <begin position="223"/>
        <end position="241"/>
    </location>
</feature>
<evidence type="ECO:0000259" key="2">
    <source>
        <dbReference type="Pfam" id="PF00078"/>
    </source>
</evidence>
<feature type="domain" description="Tf2-1-like SH3-like" evidence="3">
    <location>
        <begin position="367"/>
        <end position="417"/>
    </location>
</feature>
<dbReference type="InterPro" id="IPR043128">
    <property type="entry name" value="Rev_trsase/Diguanyl_cyclase"/>
</dbReference>
<dbReference type="PANTHER" id="PTHR24559">
    <property type="entry name" value="TRANSPOSON TY3-I GAG-POL POLYPROTEIN"/>
    <property type="match status" value="1"/>
</dbReference>
<keyword evidence="1" id="KW-1133">Transmembrane helix</keyword>
<evidence type="ECO:0000259" key="3">
    <source>
        <dbReference type="Pfam" id="PF24626"/>
    </source>
</evidence>
<dbReference type="Proteomes" id="UP001172457">
    <property type="component" value="Chromosome 3"/>
</dbReference>
<dbReference type="Pfam" id="PF24626">
    <property type="entry name" value="SH3_Tf2-1"/>
    <property type="match status" value="1"/>
</dbReference>
<gene>
    <name evidence="4" type="ORF">OSB04_011625</name>
</gene>
<dbReference type="PANTHER" id="PTHR24559:SF456">
    <property type="entry name" value="NUCLEOTIDYLTRANSFERASE, RIBONUCLEASE H"/>
    <property type="match status" value="1"/>
</dbReference>
<dbReference type="InterPro" id="IPR053134">
    <property type="entry name" value="RNA-dir_DNA_polymerase"/>
</dbReference>
<protein>
    <recommendedName>
        <fullName evidence="6">Reverse transcriptase domain-containing protein</fullName>
    </recommendedName>
</protein>
<feature type="domain" description="Reverse transcriptase" evidence="2">
    <location>
        <begin position="211"/>
        <end position="283"/>
    </location>
</feature>
<keyword evidence="5" id="KW-1185">Reference proteome</keyword>
<comment type="caution">
    <text evidence="4">The sequence shown here is derived from an EMBL/GenBank/DDBJ whole genome shotgun (WGS) entry which is preliminary data.</text>
</comment>
<evidence type="ECO:0000256" key="1">
    <source>
        <dbReference type="SAM" id="Phobius"/>
    </source>
</evidence>
<accession>A0AA38TMX3</accession>